<evidence type="ECO:0000313" key="13">
    <source>
        <dbReference type="EMBL" id="CAB4967862.1"/>
    </source>
</evidence>
<evidence type="ECO:0000256" key="5">
    <source>
        <dbReference type="ARBA" id="ARBA00022989"/>
    </source>
</evidence>
<dbReference type="PROSITE" id="PS50928">
    <property type="entry name" value="ABC_TM1"/>
    <property type="match status" value="1"/>
</dbReference>
<evidence type="ECO:0000256" key="4">
    <source>
        <dbReference type="ARBA" id="ARBA00022692"/>
    </source>
</evidence>
<keyword evidence="4 7" id="KW-0812">Transmembrane</keyword>
<keyword evidence="6 7" id="KW-0472">Membrane</keyword>
<dbReference type="InterPro" id="IPR000515">
    <property type="entry name" value="MetI-like"/>
</dbReference>
<dbReference type="EMBL" id="CAEZYD010000018">
    <property type="protein sequence ID" value="CAB4715896.1"/>
    <property type="molecule type" value="Genomic_DNA"/>
</dbReference>
<evidence type="ECO:0000313" key="11">
    <source>
        <dbReference type="EMBL" id="CAB4827370.1"/>
    </source>
</evidence>
<feature type="transmembrane region" description="Helical" evidence="7">
    <location>
        <begin position="132"/>
        <end position="153"/>
    </location>
</feature>
<protein>
    <submittedName>
        <fullName evidence="10">Unannotated protein</fullName>
    </submittedName>
</protein>
<dbReference type="PANTHER" id="PTHR30151">
    <property type="entry name" value="ALKANE SULFONATE ABC TRANSPORTER-RELATED, MEMBRANE SUBUNIT"/>
    <property type="match status" value="1"/>
</dbReference>
<evidence type="ECO:0000313" key="12">
    <source>
        <dbReference type="EMBL" id="CAB4902536.1"/>
    </source>
</evidence>
<reference evidence="10" key="1">
    <citation type="submission" date="2020-05" db="EMBL/GenBank/DDBJ databases">
        <authorList>
            <person name="Chiriac C."/>
            <person name="Salcher M."/>
            <person name="Ghai R."/>
            <person name="Kavagutti S V."/>
        </authorList>
    </citation>
    <scope>NUCLEOTIDE SEQUENCE</scope>
</reference>
<feature type="transmembrane region" description="Helical" evidence="7">
    <location>
        <begin position="207"/>
        <end position="230"/>
    </location>
</feature>
<dbReference type="PANTHER" id="PTHR30151:SF20">
    <property type="entry name" value="ABC TRANSPORTER PERMEASE PROTEIN HI_0355-RELATED"/>
    <property type="match status" value="1"/>
</dbReference>
<evidence type="ECO:0000256" key="6">
    <source>
        <dbReference type="ARBA" id="ARBA00023136"/>
    </source>
</evidence>
<keyword evidence="2" id="KW-0813">Transport</keyword>
<evidence type="ECO:0000313" key="14">
    <source>
        <dbReference type="EMBL" id="CAB5033313.1"/>
    </source>
</evidence>
<comment type="subcellular location">
    <subcellularLocation>
        <location evidence="1">Cell membrane</location>
        <topology evidence="1">Multi-pass membrane protein</topology>
    </subcellularLocation>
</comment>
<keyword evidence="3" id="KW-1003">Cell membrane</keyword>
<evidence type="ECO:0000256" key="2">
    <source>
        <dbReference type="ARBA" id="ARBA00022448"/>
    </source>
</evidence>
<dbReference type="EMBL" id="CAFBMA010000016">
    <property type="protein sequence ID" value="CAB4902536.1"/>
    <property type="molecule type" value="Genomic_DNA"/>
</dbReference>
<feature type="transmembrane region" description="Helical" evidence="7">
    <location>
        <begin position="43"/>
        <end position="63"/>
    </location>
</feature>
<dbReference type="GO" id="GO:0055085">
    <property type="term" value="P:transmembrane transport"/>
    <property type="evidence" value="ECO:0007669"/>
    <property type="project" value="InterPro"/>
</dbReference>
<evidence type="ECO:0000313" key="9">
    <source>
        <dbReference type="EMBL" id="CAB4673313.1"/>
    </source>
</evidence>
<feature type="domain" description="ABC transmembrane type-1" evidence="8">
    <location>
        <begin position="93"/>
        <end position="271"/>
    </location>
</feature>
<feature type="transmembrane region" description="Helical" evidence="7">
    <location>
        <begin position="159"/>
        <end position="178"/>
    </location>
</feature>
<dbReference type="SUPFAM" id="SSF161098">
    <property type="entry name" value="MetI-like"/>
    <property type="match status" value="1"/>
</dbReference>
<dbReference type="Pfam" id="PF00528">
    <property type="entry name" value="BPD_transp_1"/>
    <property type="match status" value="1"/>
</dbReference>
<dbReference type="Gene3D" id="1.10.3720.10">
    <property type="entry name" value="MetI-like"/>
    <property type="match status" value="1"/>
</dbReference>
<dbReference type="EMBL" id="CAFAAZ010000016">
    <property type="protein sequence ID" value="CAB4827370.1"/>
    <property type="molecule type" value="Genomic_DNA"/>
</dbReference>
<feature type="transmembrane region" description="Helical" evidence="7">
    <location>
        <begin position="250"/>
        <end position="273"/>
    </location>
</feature>
<dbReference type="CDD" id="cd06261">
    <property type="entry name" value="TM_PBP2"/>
    <property type="match status" value="1"/>
</dbReference>
<accession>A0A6J6QYQ7</accession>
<dbReference type="AlphaFoldDB" id="A0A6J6QYQ7"/>
<evidence type="ECO:0000256" key="1">
    <source>
        <dbReference type="ARBA" id="ARBA00004651"/>
    </source>
</evidence>
<evidence type="ECO:0000256" key="3">
    <source>
        <dbReference type="ARBA" id="ARBA00022475"/>
    </source>
</evidence>
<evidence type="ECO:0000256" key="7">
    <source>
        <dbReference type="SAM" id="Phobius"/>
    </source>
</evidence>
<keyword evidence="5 7" id="KW-1133">Transmembrane helix</keyword>
<sequence>MATDNLADKIPDFNSSGGNQGGNGPVDISALANLRRAKGLKEIASVIALAIVVVTLLEFILIWTHTEAYVFPKPTAIIHSLFTDFSTLYWKPLTQTVQTFFMGLIIGSTIGLSLAVLVTLKPGLDIFISPYIIILVTTPMVALIPFLMLKFGFGMTPRVIAISLATGPMVMINSATGFRRTNAELIALGKSYGATEFQLFRKIRFPFALPMIIVGFMVGSIFGLLTAVGAEMVGGGMGLGNRLIYFSSLVQMSQFGAVLVIVATFGVGIYSFFTFVNRKWASWDA</sequence>
<name>A0A6J6QYQ7_9ZZZZ</name>
<dbReference type="EMBL" id="CAFBNU010000018">
    <property type="protein sequence ID" value="CAB4967862.1"/>
    <property type="molecule type" value="Genomic_DNA"/>
</dbReference>
<dbReference type="InterPro" id="IPR035906">
    <property type="entry name" value="MetI-like_sf"/>
</dbReference>
<dbReference type="GO" id="GO:0005886">
    <property type="term" value="C:plasma membrane"/>
    <property type="evidence" value="ECO:0007669"/>
    <property type="project" value="UniProtKB-SubCell"/>
</dbReference>
<evidence type="ECO:0000259" key="8">
    <source>
        <dbReference type="PROSITE" id="PS50928"/>
    </source>
</evidence>
<proteinExistence type="predicted"/>
<feature type="transmembrane region" description="Helical" evidence="7">
    <location>
        <begin position="100"/>
        <end position="120"/>
    </location>
</feature>
<organism evidence="10">
    <name type="scientific">freshwater metagenome</name>
    <dbReference type="NCBI Taxonomy" id="449393"/>
    <lineage>
        <taxon>unclassified sequences</taxon>
        <taxon>metagenomes</taxon>
        <taxon>ecological metagenomes</taxon>
    </lineage>
</organism>
<dbReference type="EMBL" id="CAFBPT010000014">
    <property type="protein sequence ID" value="CAB5033313.1"/>
    <property type="molecule type" value="Genomic_DNA"/>
</dbReference>
<gene>
    <name evidence="9" type="ORF">UFOPK2343_00521</name>
    <name evidence="10" type="ORF">UFOPK2652_01095</name>
    <name evidence="11" type="ORF">UFOPK3128_01265</name>
    <name evidence="12" type="ORF">UFOPK3511_01128</name>
    <name evidence="13" type="ORF">UFOPK3880_01257</name>
    <name evidence="14" type="ORF">UFOPK4146_01245</name>
</gene>
<dbReference type="EMBL" id="CAEZXD010000009">
    <property type="protein sequence ID" value="CAB4673313.1"/>
    <property type="molecule type" value="Genomic_DNA"/>
</dbReference>
<evidence type="ECO:0000313" key="10">
    <source>
        <dbReference type="EMBL" id="CAB4715896.1"/>
    </source>
</evidence>